<name>A0A2P6N756_9EUKA</name>
<accession>A0A2P6N756</accession>
<dbReference type="EMBL" id="MDYQ01000171">
    <property type="protein sequence ID" value="PRP79780.1"/>
    <property type="molecule type" value="Genomic_DNA"/>
</dbReference>
<dbReference type="InParanoid" id="A0A2P6N756"/>
<dbReference type="Proteomes" id="UP000241769">
    <property type="component" value="Unassembled WGS sequence"/>
</dbReference>
<sequence>MDIDFFDDDNSDLMAYDDDGQYNDMQFGLDGQYNELNFDSYSMFGFHNAADIPLSQEVYFGGESRGQYNRHNDRYGLKEEPSHYSVEIKEEPEAGYSYVPKPIMDVYKQPIPPPKAPSIESDIVIEVQPPVEVRTRTPMCKAVGGWRAQGATLMGVSLWYAQTEALAAEAVNKDILGGTKTAPILPDGGVTFDSLSISESSTKHKEREFFLQLTLLRNDGHELLHKRTRPFYAYSHKKVLQRRGSVKLRTLSKPWGRLSGREQMHVIGGPFIQGPALALIIRTPYGDVYARPLEYYSDSVIFFELPACPVNDPNVLVGQSEVKGQVMLTNDGRTFSNPLDFSYLPDNYGGDT</sequence>
<evidence type="ECO:0000313" key="1">
    <source>
        <dbReference type="EMBL" id="PRP79780.1"/>
    </source>
</evidence>
<keyword evidence="2" id="KW-1185">Reference proteome</keyword>
<comment type="caution">
    <text evidence="1">The sequence shown here is derived from an EMBL/GenBank/DDBJ whole genome shotgun (WGS) entry which is preliminary data.</text>
</comment>
<proteinExistence type="predicted"/>
<reference evidence="1 2" key="1">
    <citation type="journal article" date="2018" name="Genome Biol. Evol.">
        <title>Multiple Roots of Fruiting Body Formation in Amoebozoa.</title>
        <authorList>
            <person name="Hillmann F."/>
            <person name="Forbes G."/>
            <person name="Novohradska S."/>
            <person name="Ferling I."/>
            <person name="Riege K."/>
            <person name="Groth M."/>
            <person name="Westermann M."/>
            <person name="Marz M."/>
            <person name="Spaller T."/>
            <person name="Winckler T."/>
            <person name="Schaap P."/>
            <person name="Glockner G."/>
        </authorList>
    </citation>
    <scope>NUCLEOTIDE SEQUENCE [LARGE SCALE GENOMIC DNA]</scope>
    <source>
        <strain evidence="1 2">Jena</strain>
    </source>
</reference>
<evidence type="ECO:0000313" key="2">
    <source>
        <dbReference type="Proteomes" id="UP000241769"/>
    </source>
</evidence>
<protein>
    <submittedName>
        <fullName evidence="1">Uncharacterized protein</fullName>
    </submittedName>
</protein>
<dbReference type="AlphaFoldDB" id="A0A2P6N756"/>
<dbReference type="OrthoDB" id="17882at2759"/>
<organism evidence="1 2">
    <name type="scientific">Planoprotostelium fungivorum</name>
    <dbReference type="NCBI Taxonomy" id="1890364"/>
    <lineage>
        <taxon>Eukaryota</taxon>
        <taxon>Amoebozoa</taxon>
        <taxon>Evosea</taxon>
        <taxon>Variosea</taxon>
        <taxon>Cavosteliida</taxon>
        <taxon>Cavosteliaceae</taxon>
        <taxon>Planoprotostelium</taxon>
    </lineage>
</organism>
<gene>
    <name evidence="1" type="ORF">PROFUN_12642</name>
</gene>